<feature type="chain" id="PRO_5044534366" description="Peroxidase" evidence="21">
    <location>
        <begin position="25"/>
        <end position="312"/>
    </location>
</feature>
<protein>
    <recommendedName>
        <fullName evidence="21">Peroxidase</fullName>
        <ecNumber evidence="21">1.11.1.7</ecNumber>
    </recommendedName>
</protein>
<evidence type="ECO:0000256" key="9">
    <source>
        <dbReference type="ARBA" id="ARBA00022729"/>
    </source>
</evidence>
<evidence type="ECO:0000256" key="14">
    <source>
        <dbReference type="ARBA" id="ARBA00023180"/>
    </source>
</evidence>
<dbReference type="GO" id="GO:0005576">
    <property type="term" value="C:extracellular region"/>
    <property type="evidence" value="ECO:0007669"/>
    <property type="project" value="UniProtKB-SubCell"/>
</dbReference>
<comment type="function">
    <text evidence="2">Removal of H(2)O(2), oxidation of toxic reductants, biosynthesis and degradation of lignin, suberization, auxin catabolism, response to environmental stresses such as wounding, pathogen attack and oxidative stress. These functions might be dependent on each isozyme/isoform in each plant tissue.</text>
</comment>
<feature type="signal peptide" evidence="21">
    <location>
        <begin position="1"/>
        <end position="24"/>
    </location>
</feature>
<evidence type="ECO:0000256" key="8">
    <source>
        <dbReference type="ARBA" id="ARBA00022723"/>
    </source>
</evidence>
<dbReference type="GO" id="GO:0042744">
    <property type="term" value="P:hydrogen peroxide catabolic process"/>
    <property type="evidence" value="ECO:0007669"/>
    <property type="project" value="UniProtKB-KW"/>
</dbReference>
<dbReference type="InterPro" id="IPR033905">
    <property type="entry name" value="Secretory_peroxidase"/>
</dbReference>
<dbReference type="InterPro" id="IPR019794">
    <property type="entry name" value="Peroxidases_AS"/>
</dbReference>
<dbReference type="PROSITE" id="PS50873">
    <property type="entry name" value="PEROXIDASE_4"/>
    <property type="match status" value="1"/>
</dbReference>
<dbReference type="Pfam" id="PF00141">
    <property type="entry name" value="peroxidase"/>
    <property type="match status" value="1"/>
</dbReference>
<dbReference type="GO" id="GO:0140825">
    <property type="term" value="F:lactoperoxidase activity"/>
    <property type="evidence" value="ECO:0007669"/>
    <property type="project" value="UniProtKB-EC"/>
</dbReference>
<evidence type="ECO:0000256" key="16">
    <source>
        <dbReference type="PIRSR" id="PIRSR600823-1"/>
    </source>
</evidence>
<feature type="binding site" evidence="18">
    <location>
        <position position="240"/>
    </location>
    <ligand>
        <name>Ca(2+)</name>
        <dbReference type="ChEBI" id="CHEBI:29108"/>
        <label>2</label>
    </ligand>
</feature>
<keyword evidence="14" id="KW-0325">Glycoprotein</keyword>
<evidence type="ECO:0000256" key="10">
    <source>
        <dbReference type="ARBA" id="ARBA00022837"/>
    </source>
</evidence>
<feature type="site" description="Transition state stabilizer" evidence="19">
    <location>
        <position position="66"/>
    </location>
</feature>
<evidence type="ECO:0000259" key="22">
    <source>
        <dbReference type="PROSITE" id="PS50873"/>
    </source>
</evidence>
<dbReference type="InterPro" id="IPR002016">
    <property type="entry name" value="Haem_peroxidase"/>
</dbReference>
<comment type="cofactor">
    <cofactor evidence="18 21">
        <name>Ca(2+)</name>
        <dbReference type="ChEBI" id="CHEBI:29108"/>
    </cofactor>
    <text evidence="18 21">Binds 2 calcium ions per subunit.</text>
</comment>
<feature type="binding site" evidence="18">
    <location>
        <position position="233"/>
    </location>
    <ligand>
        <name>Ca(2+)</name>
        <dbReference type="ChEBI" id="CHEBI:29108"/>
        <label>2</label>
    </ligand>
</feature>
<dbReference type="GO" id="GO:0046872">
    <property type="term" value="F:metal ion binding"/>
    <property type="evidence" value="ECO:0007669"/>
    <property type="project" value="UniProtKB-UniRule"/>
</dbReference>
<dbReference type="GO" id="GO:0006979">
    <property type="term" value="P:response to oxidative stress"/>
    <property type="evidence" value="ECO:0007669"/>
    <property type="project" value="UniProtKB-UniRule"/>
</dbReference>
<feature type="binding site" evidence="18">
    <location>
        <position position="94"/>
    </location>
    <ligand>
        <name>Ca(2+)</name>
        <dbReference type="ChEBI" id="CHEBI:29108"/>
        <label>1</label>
    </ligand>
</feature>
<dbReference type="PANTHER" id="PTHR31388">
    <property type="entry name" value="PEROXIDASE 72-RELATED"/>
    <property type="match status" value="1"/>
</dbReference>
<dbReference type="CDD" id="cd00693">
    <property type="entry name" value="secretory_peroxidase"/>
    <property type="match status" value="1"/>
</dbReference>
<feature type="disulfide bond" evidence="20">
    <location>
        <begin position="37"/>
        <end position="121"/>
    </location>
</feature>
<reference evidence="23" key="1">
    <citation type="submission" date="2024-10" db="EMBL/GenBank/DDBJ databases">
        <authorList>
            <person name="Ryan C."/>
        </authorList>
    </citation>
    <scope>NUCLEOTIDE SEQUENCE [LARGE SCALE GENOMIC DNA]</scope>
</reference>
<keyword evidence="6 21" id="KW-0575">Peroxidase</keyword>
<dbReference type="PROSITE" id="PS00436">
    <property type="entry name" value="PEROXIDASE_2"/>
    <property type="match status" value="1"/>
</dbReference>
<evidence type="ECO:0000256" key="13">
    <source>
        <dbReference type="ARBA" id="ARBA00023157"/>
    </source>
</evidence>
<dbReference type="EC" id="1.11.1.7" evidence="21"/>
<proteinExistence type="inferred from homology"/>
<keyword evidence="5 21" id="KW-0964">Secreted</keyword>
<evidence type="ECO:0000256" key="3">
    <source>
        <dbReference type="ARBA" id="ARBA00004613"/>
    </source>
</evidence>
<feature type="binding site" evidence="18">
    <location>
        <position position="80"/>
    </location>
    <ligand>
        <name>Ca(2+)</name>
        <dbReference type="ChEBI" id="CHEBI:29108"/>
        <label>1</label>
    </ligand>
</feature>
<dbReference type="InterPro" id="IPR010255">
    <property type="entry name" value="Haem_peroxidase_sf"/>
</dbReference>
<keyword evidence="9 21" id="KW-0732">Signal</keyword>
<keyword evidence="15 21" id="KW-0376">Hydrogen peroxide</keyword>
<feature type="disulfide bond" evidence="20">
    <location>
        <begin position="206"/>
        <end position="218"/>
    </location>
</feature>
<dbReference type="AlphaFoldDB" id="A0ABC8VDU7"/>
<feature type="binding site" evidence="17">
    <location>
        <position position="169"/>
    </location>
    <ligand>
        <name>substrate</name>
    </ligand>
</feature>
<evidence type="ECO:0000256" key="12">
    <source>
        <dbReference type="ARBA" id="ARBA00023004"/>
    </source>
</evidence>
<feature type="binding site" description="axial binding residue" evidence="18">
    <location>
        <position position="199"/>
    </location>
    <ligand>
        <name>heme b</name>
        <dbReference type="ChEBI" id="CHEBI:60344"/>
    </ligand>
    <ligandPart>
        <name>Fe</name>
        <dbReference type="ChEBI" id="CHEBI:18248"/>
    </ligandPart>
</feature>
<dbReference type="GO" id="GO:0020037">
    <property type="term" value="F:heme binding"/>
    <property type="evidence" value="ECO:0007669"/>
    <property type="project" value="UniProtKB-UniRule"/>
</dbReference>
<gene>
    <name evidence="23" type="ORF">URODEC1_LOCUS2454</name>
</gene>
<evidence type="ECO:0000313" key="23">
    <source>
        <dbReference type="EMBL" id="CAL4888915.1"/>
    </source>
</evidence>
<evidence type="ECO:0000256" key="2">
    <source>
        <dbReference type="ARBA" id="ARBA00002322"/>
    </source>
</evidence>
<keyword evidence="10 18" id="KW-0106">Calcium</keyword>
<dbReference type="EMBL" id="OZ075111">
    <property type="protein sequence ID" value="CAL4888915.1"/>
    <property type="molecule type" value="Genomic_DNA"/>
</dbReference>
<evidence type="ECO:0000256" key="5">
    <source>
        <dbReference type="ARBA" id="ARBA00022525"/>
    </source>
</evidence>
<dbReference type="PROSITE" id="PS00435">
    <property type="entry name" value="PEROXIDASE_1"/>
    <property type="match status" value="1"/>
</dbReference>
<accession>A0ABC8VDU7</accession>
<dbReference type="InterPro" id="IPR019793">
    <property type="entry name" value="Peroxidases_heam-ligand_BS"/>
</dbReference>
<keyword evidence="12 18" id="KW-0408">Iron</keyword>
<dbReference type="InterPro" id="IPR000823">
    <property type="entry name" value="Peroxidase_pln"/>
</dbReference>
<feature type="binding site" evidence="18">
    <location>
        <position position="71"/>
    </location>
    <ligand>
        <name>Ca(2+)</name>
        <dbReference type="ChEBI" id="CHEBI:29108"/>
        <label>1</label>
    </ligand>
</feature>
<evidence type="ECO:0000256" key="7">
    <source>
        <dbReference type="ARBA" id="ARBA00022617"/>
    </source>
</evidence>
<evidence type="ECO:0000313" key="24">
    <source>
        <dbReference type="Proteomes" id="UP001497457"/>
    </source>
</evidence>
<feature type="binding site" evidence="18">
    <location>
        <position position="76"/>
    </location>
    <ligand>
        <name>Ca(2+)</name>
        <dbReference type="ChEBI" id="CHEBI:29108"/>
        <label>1</label>
    </ligand>
</feature>
<keyword evidence="11 21" id="KW-0560">Oxidoreductase</keyword>
<feature type="active site" description="Proton acceptor" evidence="16">
    <location>
        <position position="70"/>
    </location>
</feature>
<evidence type="ECO:0000256" key="4">
    <source>
        <dbReference type="ARBA" id="ARBA00006873"/>
    </source>
</evidence>
<dbReference type="PRINTS" id="PR00458">
    <property type="entry name" value="PEROXIDASE"/>
</dbReference>
<sequence>MALPNAAHSFLLLALLLCCSTAYGQLQLSTNYYDNACPSLDLKGIVNSVLASELRADPRMGASLLRLFFHDCFPQGCDASVLLVNDTARGIDSEQNAGPNKDSLRGFTVIDKIKEAVEYNCSHTVSCADILAVTAREAVIFLGGPSWTVRLGRRDSLKAFKDKANTDLPDPTFTLQQLEKAFRNKNFSPSEMVALSGGHSIGSVRCKFVADPVRKLQCQNMALVDPSHMEPLDTTSLAFDNRYYGDVVNGTGVLGSDRVLMDKGEREKQVRGYSSNRDGFFNDFANAMFRMSEMNVLTGTQGQIRIDCKRLN</sequence>
<feature type="disulfide bond" evidence="20">
    <location>
        <begin position="127"/>
        <end position="308"/>
    </location>
</feature>
<evidence type="ECO:0000256" key="15">
    <source>
        <dbReference type="ARBA" id="ARBA00023324"/>
    </source>
</evidence>
<evidence type="ECO:0000256" key="6">
    <source>
        <dbReference type="ARBA" id="ARBA00022559"/>
    </source>
</evidence>
<comment type="similarity">
    <text evidence="4">Belongs to the peroxidase family. Ascorbate peroxidase subfamily.</text>
</comment>
<dbReference type="PANTHER" id="PTHR31388:SF264">
    <property type="entry name" value="PEROXIDASE 59"/>
    <property type="match status" value="1"/>
</dbReference>
<evidence type="ECO:0000256" key="1">
    <source>
        <dbReference type="ARBA" id="ARBA00000189"/>
    </source>
</evidence>
<dbReference type="FunFam" id="1.10.520.10:FF:000009">
    <property type="entry name" value="Peroxidase"/>
    <property type="match status" value="1"/>
</dbReference>
<name>A0ABC8VDU7_9POAL</name>
<dbReference type="PRINTS" id="PR00461">
    <property type="entry name" value="PLPEROXIDASE"/>
</dbReference>
<feature type="binding site" evidence="18">
    <location>
        <position position="78"/>
    </location>
    <ligand>
        <name>Ca(2+)</name>
        <dbReference type="ChEBI" id="CHEBI:29108"/>
        <label>1</label>
    </ligand>
</feature>
<keyword evidence="7 21" id="KW-0349">Heme</keyword>
<feature type="domain" description="Plant heme peroxidase family profile" evidence="22">
    <location>
        <begin position="27"/>
        <end position="312"/>
    </location>
</feature>
<evidence type="ECO:0000256" key="18">
    <source>
        <dbReference type="PIRSR" id="PIRSR600823-3"/>
    </source>
</evidence>
<comment type="subcellular location">
    <subcellularLocation>
        <location evidence="3 21">Secreted</location>
    </subcellularLocation>
</comment>
<keyword evidence="24" id="KW-1185">Reference proteome</keyword>
<evidence type="ECO:0000256" key="17">
    <source>
        <dbReference type="PIRSR" id="PIRSR600823-2"/>
    </source>
</evidence>
<comment type="cofactor">
    <cofactor evidence="18 21">
        <name>heme b</name>
        <dbReference type="ChEBI" id="CHEBI:60344"/>
    </cofactor>
    <text evidence="18 21">Binds 1 heme b (iron(II)-protoporphyrin IX) group per subunit.</text>
</comment>
<evidence type="ECO:0000256" key="11">
    <source>
        <dbReference type="ARBA" id="ARBA00023002"/>
    </source>
</evidence>
<dbReference type="Gene3D" id="1.10.420.10">
    <property type="entry name" value="Peroxidase, domain 2"/>
    <property type="match status" value="1"/>
</dbReference>
<evidence type="ECO:0000256" key="21">
    <source>
        <dbReference type="RuleBase" id="RU362060"/>
    </source>
</evidence>
<dbReference type="SUPFAM" id="SSF48113">
    <property type="entry name" value="Heme-dependent peroxidases"/>
    <property type="match status" value="1"/>
</dbReference>
<dbReference type="Proteomes" id="UP001497457">
    <property type="component" value="Chromosome 1b"/>
</dbReference>
<organism evidence="23 24">
    <name type="scientific">Urochloa decumbens</name>
    <dbReference type="NCBI Taxonomy" id="240449"/>
    <lineage>
        <taxon>Eukaryota</taxon>
        <taxon>Viridiplantae</taxon>
        <taxon>Streptophyta</taxon>
        <taxon>Embryophyta</taxon>
        <taxon>Tracheophyta</taxon>
        <taxon>Spermatophyta</taxon>
        <taxon>Magnoliopsida</taxon>
        <taxon>Liliopsida</taxon>
        <taxon>Poales</taxon>
        <taxon>Poaceae</taxon>
        <taxon>PACMAD clade</taxon>
        <taxon>Panicoideae</taxon>
        <taxon>Panicodae</taxon>
        <taxon>Paniceae</taxon>
        <taxon>Melinidinae</taxon>
        <taxon>Urochloa</taxon>
    </lineage>
</organism>
<comment type="similarity">
    <text evidence="21">Belongs to the peroxidase family. Classical plant (class III) peroxidase subfamily.</text>
</comment>
<keyword evidence="8 18" id="KW-0479">Metal-binding</keyword>
<evidence type="ECO:0000256" key="19">
    <source>
        <dbReference type="PIRSR" id="PIRSR600823-4"/>
    </source>
</evidence>
<comment type="catalytic activity">
    <reaction evidence="1 21">
        <text>2 a phenolic donor + H2O2 = 2 a phenolic radical donor + 2 H2O</text>
        <dbReference type="Rhea" id="RHEA:56136"/>
        <dbReference type="ChEBI" id="CHEBI:15377"/>
        <dbReference type="ChEBI" id="CHEBI:16240"/>
        <dbReference type="ChEBI" id="CHEBI:139520"/>
        <dbReference type="ChEBI" id="CHEBI:139521"/>
        <dbReference type="EC" id="1.11.1.7"/>
    </reaction>
</comment>
<feature type="disulfide bond" evidence="20">
    <location>
        <begin position="72"/>
        <end position="77"/>
    </location>
</feature>
<keyword evidence="13 20" id="KW-1015">Disulfide bond</keyword>
<evidence type="ECO:0000256" key="20">
    <source>
        <dbReference type="PIRSR" id="PIRSR600823-5"/>
    </source>
</evidence>
<dbReference type="Gene3D" id="1.10.520.10">
    <property type="match status" value="1"/>
</dbReference>